<feature type="transmembrane region" description="Helical" evidence="4">
    <location>
        <begin position="490"/>
        <end position="507"/>
    </location>
</feature>
<evidence type="ECO:0000256" key="2">
    <source>
        <dbReference type="RuleBase" id="RU003750"/>
    </source>
</evidence>
<dbReference type="Pfam" id="PF19365">
    <property type="entry name" value="DUF5941"/>
    <property type="match status" value="1"/>
</dbReference>
<protein>
    <submittedName>
        <fullName evidence="6">Phosphatidylglycerophosphate synthase</fullName>
    </submittedName>
</protein>
<keyword evidence="4" id="KW-0472">Membrane</keyword>
<dbReference type="Gene3D" id="1.20.120.1760">
    <property type="match status" value="1"/>
</dbReference>
<evidence type="ECO:0000256" key="3">
    <source>
        <dbReference type="SAM" id="MobiDB-lite"/>
    </source>
</evidence>
<dbReference type="InterPro" id="IPR043130">
    <property type="entry name" value="CDP-OH_PTrfase_TM_dom"/>
</dbReference>
<sequence>MIPLPTAFLVGPVVPTEPGPRPVARQLRALGYDVMDIDVVEDLPAALSAAPPGRIALVDSRYVGHLHALRRALCDARRDAIAGPGTLAVSPAARQGLLAALSYALAAAAARPDADNAQATQSAPSRPSVERATDVRTQVSAEPDTSALRPVDVADITDALGHTTTVTRMDPAPLVAGLAETAAERAAFEARARAVDEERVRLRSAVKAEDTAFTTFFVRSYSGYVARWFARLGLTPNQITVLSLVVALGAAALVATGTRSGWVLGAIVFHISFALDCIDGDLARYTVSYSKLGARLDLTFDRVKEYALFAGLAFGVAHSDPSIWWLAAAAMAFQTVRHQMHAAYEEVTADPTEEAPALADQVQARLHGGRWKVWLRRAAVLPQGERSALICLLVAFTTPRVVLVVLLAVGVLAAGYAFLGRLLRSLRRVRRPWSKPAGLSLGTMVDVGPVGWIVHNALPGRSLPAPLTTLIALLALGFSLAVVPSVGPAWVLLGVLWYALLVGFASRQPLNGWADWVLPPSFRAAEYALAVTLAALVAPAALPAAFGYVAACAFHHYDTVYRLREDGSTPPRWLTIVTLGHDGRMLLVGLMGLGGATVLQTGLIVLAAALALVFVGESVVATAARVRDRASASVPAMNGGA</sequence>
<dbReference type="EMBL" id="JADBEM010000001">
    <property type="protein sequence ID" value="MBE1607799.1"/>
    <property type="molecule type" value="Genomic_DNA"/>
</dbReference>
<dbReference type="PROSITE" id="PS00379">
    <property type="entry name" value="CDP_ALCOHOL_P_TRANSF"/>
    <property type="match status" value="1"/>
</dbReference>
<feature type="domain" description="DUF5941" evidence="5">
    <location>
        <begin position="437"/>
        <end position="624"/>
    </location>
</feature>
<keyword evidence="4" id="KW-1133">Transmembrane helix</keyword>
<dbReference type="Proteomes" id="UP000638648">
    <property type="component" value="Unassembled WGS sequence"/>
</dbReference>
<dbReference type="InterPro" id="IPR045985">
    <property type="entry name" value="DUF5941"/>
</dbReference>
<evidence type="ECO:0000313" key="6">
    <source>
        <dbReference type="EMBL" id="MBE1607799.1"/>
    </source>
</evidence>
<feature type="transmembrane region" description="Helical" evidence="4">
    <location>
        <begin position="401"/>
        <end position="419"/>
    </location>
</feature>
<accession>A0A927MWZ0</accession>
<comment type="caution">
    <text evidence="6">The sequence shown here is derived from an EMBL/GenBank/DDBJ whole genome shotgun (WGS) entry which is preliminary data.</text>
</comment>
<dbReference type="InterPro" id="IPR000462">
    <property type="entry name" value="CDP-OH_P_trans"/>
</dbReference>
<evidence type="ECO:0000256" key="1">
    <source>
        <dbReference type="ARBA" id="ARBA00022679"/>
    </source>
</evidence>
<feature type="transmembrane region" description="Helical" evidence="4">
    <location>
        <begin position="527"/>
        <end position="554"/>
    </location>
</feature>
<feature type="transmembrane region" description="Helical" evidence="4">
    <location>
        <begin position="464"/>
        <end position="483"/>
    </location>
</feature>
<dbReference type="InterPro" id="IPR048254">
    <property type="entry name" value="CDP_ALCOHOL_P_TRANSF_CS"/>
</dbReference>
<gene>
    <name evidence="6" type="ORF">HEB94_004647</name>
</gene>
<keyword evidence="1 2" id="KW-0808">Transferase</keyword>
<organism evidence="6 7">
    <name type="scientific">Actinopolymorpha pittospori</name>
    <dbReference type="NCBI Taxonomy" id="648752"/>
    <lineage>
        <taxon>Bacteria</taxon>
        <taxon>Bacillati</taxon>
        <taxon>Actinomycetota</taxon>
        <taxon>Actinomycetes</taxon>
        <taxon>Propionibacteriales</taxon>
        <taxon>Actinopolymorphaceae</taxon>
        <taxon>Actinopolymorpha</taxon>
    </lineage>
</organism>
<keyword evidence="4" id="KW-0812">Transmembrane</keyword>
<evidence type="ECO:0000256" key="4">
    <source>
        <dbReference type="SAM" id="Phobius"/>
    </source>
</evidence>
<keyword evidence="7" id="KW-1185">Reference proteome</keyword>
<dbReference type="GO" id="GO:0016780">
    <property type="term" value="F:phosphotransferase activity, for other substituted phosphate groups"/>
    <property type="evidence" value="ECO:0007669"/>
    <property type="project" value="InterPro"/>
</dbReference>
<comment type="similarity">
    <text evidence="2">Belongs to the CDP-alcohol phosphatidyltransferase class-I family.</text>
</comment>
<feature type="region of interest" description="Disordered" evidence="3">
    <location>
        <begin position="115"/>
        <end position="144"/>
    </location>
</feature>
<reference evidence="6" key="1">
    <citation type="submission" date="2020-10" db="EMBL/GenBank/DDBJ databases">
        <title>Sequencing the genomes of 1000 actinobacteria strains.</title>
        <authorList>
            <person name="Klenk H.-P."/>
        </authorList>
    </citation>
    <scope>NUCLEOTIDE SEQUENCE</scope>
    <source>
        <strain evidence="6">DSM 45354</strain>
    </source>
</reference>
<dbReference type="RefSeq" id="WP_192751688.1">
    <property type="nucleotide sequence ID" value="NZ_BAABJL010000040.1"/>
</dbReference>
<proteinExistence type="inferred from homology"/>
<evidence type="ECO:0000313" key="7">
    <source>
        <dbReference type="Proteomes" id="UP000638648"/>
    </source>
</evidence>
<dbReference type="AlphaFoldDB" id="A0A927MWZ0"/>
<dbReference type="GO" id="GO:0016020">
    <property type="term" value="C:membrane"/>
    <property type="evidence" value="ECO:0007669"/>
    <property type="project" value="InterPro"/>
</dbReference>
<feature type="transmembrane region" description="Helical" evidence="4">
    <location>
        <begin position="586"/>
        <end position="615"/>
    </location>
</feature>
<evidence type="ECO:0000259" key="5">
    <source>
        <dbReference type="Pfam" id="PF19365"/>
    </source>
</evidence>
<dbReference type="GO" id="GO:0008654">
    <property type="term" value="P:phospholipid biosynthetic process"/>
    <property type="evidence" value="ECO:0007669"/>
    <property type="project" value="InterPro"/>
</dbReference>
<name>A0A927MWZ0_9ACTN</name>
<dbReference type="Pfam" id="PF01066">
    <property type="entry name" value="CDP-OH_P_transf"/>
    <property type="match status" value="1"/>
</dbReference>